<keyword evidence="2" id="KW-1185">Reference proteome</keyword>
<protein>
    <submittedName>
        <fullName evidence="1">Uncharacterized protein</fullName>
    </submittedName>
</protein>
<gene>
    <name evidence="1" type="primary">68</name>
    <name evidence="1" type="ORF">PBI_STASIA_68</name>
</gene>
<dbReference type="GeneID" id="64946250"/>
<dbReference type="RefSeq" id="YP_010062455.1">
    <property type="nucleotide sequence ID" value="NC_054794.1"/>
</dbReference>
<dbReference type="EMBL" id="KX641260">
    <property type="protein sequence ID" value="AOT24724.1"/>
    <property type="molecule type" value="Genomic_DNA"/>
</dbReference>
<evidence type="ECO:0000313" key="1">
    <source>
        <dbReference type="EMBL" id="AOT24724.1"/>
    </source>
</evidence>
<accession>A0A1D8EUI5</accession>
<sequence length="140" mass="15800">MPLAIVAQAVQLSAPVVRVSKPGFMFAESINLLGMTLLLVYRSVAVRHNDKAFADVAHILDRATHVETIFDQTIPDDGIMFGEGRWQVHLVHHGQEAEIPDDPRVKGVVDWIRNWEYAIHPTHVPEAMRQRLHALEVAQQ</sequence>
<evidence type="ECO:0000313" key="2">
    <source>
        <dbReference type="Proteomes" id="UP000221167"/>
    </source>
</evidence>
<reference evidence="1 2" key="1">
    <citation type="submission" date="2016-07" db="EMBL/GenBank/DDBJ databases">
        <authorList>
            <person name="Pillay S."/>
            <person name="Muniram S."/>
            <person name="Rampersadh K."/>
            <person name="Moraka N.O."/>
            <person name="Mfene A."/>
            <person name="Sigauque P.S."/>
            <person name="Komo N."/>
            <person name="Mazeka N.P."/>
            <person name="Garlena R.A."/>
            <person name="Russell D.A."/>
            <person name="Bowman C.A."/>
            <person name="Rubin E."/>
            <person name="Larsen M.H."/>
            <person name="Guerrero C.A."/>
            <person name="Jacobs-Sera D."/>
            <person name="Hatfull G.F."/>
        </authorList>
    </citation>
    <scope>NUCLEOTIDE SEQUENCE [LARGE SCALE GENOMIC DNA]</scope>
</reference>
<name>A0A1D8EUI5_9CAUD</name>
<dbReference type="KEGG" id="vg:64946250"/>
<proteinExistence type="predicted"/>
<organism evidence="1 2">
    <name type="scientific">Mycobacterium phage Stasia</name>
    <dbReference type="NCBI Taxonomy" id="1897548"/>
    <lineage>
        <taxon>Viruses</taxon>
        <taxon>Duplodnaviria</taxon>
        <taxon>Heunggongvirae</taxon>
        <taxon>Uroviricota</taxon>
        <taxon>Caudoviricetes</taxon>
        <taxon>Backyardiganvirus</taxon>
        <taxon>Backyardiganvirus stasia</taxon>
    </lineage>
</organism>
<dbReference type="Proteomes" id="UP000221167">
    <property type="component" value="Segment"/>
</dbReference>